<dbReference type="RefSeq" id="WP_306681513.1">
    <property type="nucleotide sequence ID" value="NZ_JAVDBT010000016.1"/>
</dbReference>
<feature type="domain" description="GS catalytic" evidence="9">
    <location>
        <begin position="103"/>
        <end position="437"/>
    </location>
</feature>
<dbReference type="SUPFAM" id="SSF55931">
    <property type="entry name" value="Glutamine synthetase/guanido kinase"/>
    <property type="match status" value="1"/>
</dbReference>
<dbReference type="InterPro" id="IPR008147">
    <property type="entry name" value="Gln_synt_N"/>
</dbReference>
<dbReference type="PANTHER" id="PTHR43785:SF12">
    <property type="entry name" value="TYPE-1 GLUTAMINE SYNTHETASE 2"/>
    <property type="match status" value="1"/>
</dbReference>
<keyword evidence="3 10" id="KW-0436">Ligase</keyword>
<evidence type="ECO:0000256" key="4">
    <source>
        <dbReference type="ARBA" id="ARBA00022741"/>
    </source>
</evidence>
<dbReference type="Proteomes" id="UP001239680">
    <property type="component" value="Unassembled WGS sequence"/>
</dbReference>
<evidence type="ECO:0000256" key="3">
    <source>
        <dbReference type="ARBA" id="ARBA00022598"/>
    </source>
</evidence>
<evidence type="ECO:0000256" key="5">
    <source>
        <dbReference type="ARBA" id="ARBA00022840"/>
    </source>
</evidence>
<dbReference type="PANTHER" id="PTHR43785">
    <property type="entry name" value="GAMMA-GLUTAMYLPUTRESCINE SYNTHETASE"/>
    <property type="match status" value="1"/>
</dbReference>
<evidence type="ECO:0000256" key="2">
    <source>
        <dbReference type="ARBA" id="ARBA00003117"/>
    </source>
</evidence>
<dbReference type="SMART" id="SM01230">
    <property type="entry name" value="Gln-synt_C"/>
    <property type="match status" value="1"/>
</dbReference>
<evidence type="ECO:0000256" key="7">
    <source>
        <dbReference type="PROSITE-ProRule" id="PRU01331"/>
    </source>
</evidence>
<dbReference type="InterPro" id="IPR036651">
    <property type="entry name" value="Gln_synt_N_sf"/>
</dbReference>
<evidence type="ECO:0000256" key="1">
    <source>
        <dbReference type="ARBA" id="ARBA00001946"/>
    </source>
</evidence>
<evidence type="ECO:0000256" key="8">
    <source>
        <dbReference type="RuleBase" id="RU000384"/>
    </source>
</evidence>
<dbReference type="PROSITE" id="PS51987">
    <property type="entry name" value="GS_CATALYTIC"/>
    <property type="match status" value="1"/>
</dbReference>
<comment type="caution">
    <text evidence="10">The sequence shown here is derived from an EMBL/GenBank/DDBJ whole genome shotgun (WGS) entry which is preliminary data.</text>
</comment>
<comment type="cofactor">
    <cofactor evidence="1">
        <name>Mg(2+)</name>
        <dbReference type="ChEBI" id="CHEBI:18420"/>
    </cofactor>
</comment>
<dbReference type="EMBL" id="JAVDBT010000016">
    <property type="protein sequence ID" value="MDQ2067804.1"/>
    <property type="molecule type" value="Genomic_DNA"/>
</dbReference>
<name>A0ABU0W1C2_9RHOB</name>
<keyword evidence="6" id="KW-0535">Nitrogen fixation</keyword>
<dbReference type="Gene3D" id="3.10.20.70">
    <property type="entry name" value="Glutamine synthetase, N-terminal domain"/>
    <property type="match status" value="1"/>
</dbReference>
<keyword evidence="5" id="KW-0067">ATP-binding</keyword>
<keyword evidence="4" id="KW-0547">Nucleotide-binding</keyword>
<dbReference type="GO" id="GO:0016874">
    <property type="term" value="F:ligase activity"/>
    <property type="evidence" value="ECO:0007669"/>
    <property type="project" value="UniProtKB-KW"/>
</dbReference>
<comment type="similarity">
    <text evidence="7 8">Belongs to the glutamine synthetase family.</text>
</comment>
<evidence type="ECO:0000313" key="11">
    <source>
        <dbReference type="Proteomes" id="UP001239680"/>
    </source>
</evidence>
<organism evidence="10 11">
    <name type="scientific">Pseudogemmobacter lacusdianii</name>
    <dbReference type="NCBI Taxonomy" id="3069608"/>
    <lineage>
        <taxon>Bacteria</taxon>
        <taxon>Pseudomonadati</taxon>
        <taxon>Pseudomonadota</taxon>
        <taxon>Alphaproteobacteria</taxon>
        <taxon>Rhodobacterales</taxon>
        <taxon>Paracoccaceae</taxon>
        <taxon>Pseudogemmobacter</taxon>
    </lineage>
</organism>
<gene>
    <name evidence="10" type="ORF">Q9295_15610</name>
</gene>
<evidence type="ECO:0000259" key="9">
    <source>
        <dbReference type="PROSITE" id="PS51987"/>
    </source>
</evidence>
<dbReference type="InterPro" id="IPR008146">
    <property type="entry name" value="Gln_synth_cat_dom"/>
</dbReference>
<dbReference type="InterPro" id="IPR014746">
    <property type="entry name" value="Gln_synth/guanido_kin_cat_dom"/>
</dbReference>
<evidence type="ECO:0000313" key="10">
    <source>
        <dbReference type="EMBL" id="MDQ2067804.1"/>
    </source>
</evidence>
<comment type="function">
    <text evidence="2">Catalyzes the ATP-dependent biosynthesis of glutamine from glutamate and ammonia.</text>
</comment>
<sequence length="437" mass="47045">MQPKELVSFVTTDIVALTRGRSVPASALPAALAKGVGWVPANLSLTPFDEIASPNPFGSSGDLRLMPDPATGVRVEGLGGRTPFHIYHSDIENLDGTPWMGCVRSMLKAAVADLEALGLRVVSAFEQEFQILGASWPAAPSFGLAAQRRADPFGPLLMAALEEADCDPECFLPEYGKDQFEIVCGPADALRAADRAVTIREITRELAATMGWHASFCPKTDPNGVGNGVHIHLSLTDLQGNPVTFDANRPGRLSEKAGAFAAGIVRHMAALTALAAPSVVSYQRLKPHNWAASWTTLGEKDREATLRICPTSERPGYDPSRAFNMEFRAADATASPHLSLAMLIRAGIEGIKAGLETPPLISGDPDEMTEAQRESLGIRRLPTSLPEALAAIEADKVVCGWLDPVFLDCWMGMRQKEMEIVADLDDVALCRRYAEVY</sequence>
<keyword evidence="11" id="KW-1185">Reference proteome</keyword>
<accession>A0ABU0W1C2</accession>
<proteinExistence type="inferred from homology"/>
<evidence type="ECO:0000256" key="6">
    <source>
        <dbReference type="ARBA" id="ARBA00023231"/>
    </source>
</evidence>
<reference evidence="10 11" key="1">
    <citation type="submission" date="2023-08" db="EMBL/GenBank/DDBJ databases">
        <title>Characterization of two Paracoccaceae strains isolated from Phycosphere and proposal of Xinfangfangia lacusdiani sp. nov.</title>
        <authorList>
            <person name="Deng Y."/>
            <person name="Zhang Y.Q."/>
        </authorList>
    </citation>
    <scope>NUCLEOTIDE SEQUENCE [LARGE SCALE GENOMIC DNA]</scope>
    <source>
        <strain evidence="10 11">CPCC 101601</strain>
    </source>
</reference>
<dbReference type="Pfam" id="PF16952">
    <property type="entry name" value="Gln-synt_N_2"/>
    <property type="match status" value="1"/>
</dbReference>
<dbReference type="Gene3D" id="3.30.590.10">
    <property type="entry name" value="Glutamine synthetase/guanido kinase, catalytic domain"/>
    <property type="match status" value="1"/>
</dbReference>
<protein>
    <submittedName>
        <fullName evidence="10">Glutamine synthetase family protein</fullName>
        <ecNumber evidence="10">6.3.1.-</ecNumber>
    </submittedName>
</protein>
<dbReference type="Pfam" id="PF00120">
    <property type="entry name" value="Gln-synt_C"/>
    <property type="match status" value="1"/>
</dbReference>
<dbReference type="EC" id="6.3.1.-" evidence="10"/>